<reference evidence="2" key="1">
    <citation type="submission" date="2025-08" db="UniProtKB">
        <authorList>
            <consortium name="Ensembl"/>
        </authorList>
    </citation>
    <scope>IDENTIFICATION</scope>
</reference>
<protein>
    <submittedName>
        <fullName evidence="2">Uncharacterized protein</fullName>
    </submittedName>
</protein>
<proteinExistence type="predicted"/>
<organism evidence="2 3">
    <name type="scientific">Sinocyclocheilus rhinocerous</name>
    <dbReference type="NCBI Taxonomy" id="307959"/>
    <lineage>
        <taxon>Eukaryota</taxon>
        <taxon>Metazoa</taxon>
        <taxon>Chordata</taxon>
        <taxon>Craniata</taxon>
        <taxon>Vertebrata</taxon>
        <taxon>Euteleostomi</taxon>
        <taxon>Actinopterygii</taxon>
        <taxon>Neopterygii</taxon>
        <taxon>Teleostei</taxon>
        <taxon>Ostariophysi</taxon>
        <taxon>Cypriniformes</taxon>
        <taxon>Cyprinidae</taxon>
        <taxon>Cyprininae</taxon>
        <taxon>Sinocyclocheilus</taxon>
    </lineage>
</organism>
<dbReference type="PANTHER" id="PTHR45913">
    <property type="entry name" value="EPM2A-INTERACTING PROTEIN 1"/>
    <property type="match status" value="1"/>
</dbReference>
<name>A0A673I1Q8_9TELE</name>
<reference evidence="2" key="2">
    <citation type="submission" date="2025-09" db="UniProtKB">
        <authorList>
            <consortium name="Ensembl"/>
        </authorList>
    </citation>
    <scope>IDENTIFICATION</scope>
</reference>
<sequence>SVSFVSPDWPSDSENMSSVKKRKVDKENRRFKCEWTEQFCFILPDHHNAKPTCLLCTQTVAVCKADNVKCHFYALHSSFNCNYPEHTETCKQKVTQLVAAYMQSVAVIHKTTSIQGNASAASLRVARNLAKAMKPFTDAELIKNCAIDMEKVPLSYCTATRRVETLADECLSNLLSDIKKAEVMSLAIDSSYDQTDIEQLSVFVRFFDGKVFCEELLCLLFFEKNGLNLSKVVSVVTDGALSMVGHHRDLISRLAAVNPALIAFHCIIHKSVLCAKLSGNMKETMDTVMRLVNYIHMSSGLQHRLFRALLEEMSAEQHNHLLHNDIQWLIKGRVLERVCELQNELCSFLSSLQSQKADTFLRFFERQHRDAALSTFATAWREDLLMRNFVLRLAKNFEEQFESFNLSSELLLFLRLLFSVPADGQWTAEAKRLVSTLDEASLQLEILEMSKSDLLREQNKEASVSDFWKKVVSQPKFKNSKIIAMFLLSMFPSTYICESLFSTMNIIKNQDRNCPVCILISVS</sequence>
<evidence type="ECO:0000313" key="2">
    <source>
        <dbReference type="Ensembl" id="ENSSRHP00000034324.1"/>
    </source>
</evidence>
<accession>A0A673I1Q8</accession>
<keyword evidence="3" id="KW-1185">Reference proteome</keyword>
<evidence type="ECO:0000256" key="1">
    <source>
        <dbReference type="SAM" id="MobiDB-lite"/>
    </source>
</evidence>
<dbReference type="Proteomes" id="UP000472270">
    <property type="component" value="Unassembled WGS sequence"/>
</dbReference>
<feature type="region of interest" description="Disordered" evidence="1">
    <location>
        <begin position="1"/>
        <end position="21"/>
    </location>
</feature>
<evidence type="ECO:0000313" key="3">
    <source>
        <dbReference type="Proteomes" id="UP000472270"/>
    </source>
</evidence>
<dbReference type="AlphaFoldDB" id="A0A673I1Q8"/>
<dbReference type="Ensembl" id="ENSSRHT00000035316.1">
    <property type="protein sequence ID" value="ENSSRHP00000034324.1"/>
    <property type="gene ID" value="ENSSRHG00000017634.1"/>
</dbReference>
<dbReference type="PANTHER" id="PTHR45913:SF21">
    <property type="entry name" value="DUF4371 DOMAIN-CONTAINING PROTEIN"/>
    <property type="match status" value="1"/>
</dbReference>